<feature type="compositionally biased region" description="Polar residues" evidence="1">
    <location>
        <begin position="24"/>
        <end position="38"/>
    </location>
</feature>
<dbReference type="EMBL" id="QUQM01000006">
    <property type="protein sequence ID" value="KAA8644668.1"/>
    <property type="molecule type" value="Genomic_DNA"/>
</dbReference>
<dbReference type="EMBL" id="SOSA01000039">
    <property type="protein sequence ID" value="THC98634.1"/>
    <property type="molecule type" value="Genomic_DNA"/>
</dbReference>
<dbReference type="RefSeq" id="XP_033424029.1">
    <property type="nucleotide sequence ID" value="XM_033573477.1"/>
</dbReference>
<dbReference type="GeneID" id="54331576"/>
<proteinExistence type="predicted"/>
<dbReference type="OrthoDB" id="4526754at2759"/>
<evidence type="ECO:0000256" key="1">
    <source>
        <dbReference type="SAM" id="MobiDB-lite"/>
    </source>
</evidence>
<dbReference type="Proteomes" id="UP000308092">
    <property type="component" value="Unassembled WGS sequence"/>
</dbReference>
<dbReference type="VEuPathDB" id="FungiDB:EYZ11_001912"/>
<sequence length="232" mass="24731">MSSTPDGVTDPQSPPPTSSPNERLVTTAQPGSRQTTEVPTRTSAATTAITTTTSPPPQPGARPEPLTGISSTMANPNSKIPIPPPPKAGDIPQQQHQQQIPTTTISGYPSDNTYSSGPIPRNPYTYNNNNNNNCGYTYSNDYNYNYNNPTSAYTSIYQAPNPEIRGINTNRNVRVHGSTTMLDSDGFGGEVGSDSTGAAILESAKSWFSSAGSKLAEVEAAVWKRINDAHEK</sequence>
<feature type="region of interest" description="Disordered" evidence="1">
    <location>
        <begin position="1"/>
        <end position="114"/>
    </location>
</feature>
<comment type="caution">
    <text evidence="3">The sequence shown here is derived from an EMBL/GenBank/DDBJ whole genome shotgun (WGS) entry which is preliminary data.</text>
</comment>
<reference evidence="2 5" key="2">
    <citation type="submission" date="2019-08" db="EMBL/GenBank/DDBJ databases">
        <title>The genome sequence of a newly discovered highly antifungal drug resistant Aspergillus species, Aspergillus tanneri NIH 1004.</title>
        <authorList>
            <person name="Mounaud S."/>
            <person name="Singh I."/>
            <person name="Joardar V."/>
            <person name="Pakala S."/>
            <person name="Pakala S."/>
            <person name="Venepally P."/>
            <person name="Chung J.K."/>
            <person name="Losada L."/>
            <person name="Nierman W.C."/>
        </authorList>
    </citation>
    <scope>NUCLEOTIDE SEQUENCE [LARGE SCALE GENOMIC DNA]</scope>
    <source>
        <strain evidence="2 5">NIH1004</strain>
    </source>
</reference>
<feature type="compositionally biased region" description="Low complexity" evidence="1">
    <location>
        <begin position="39"/>
        <end position="53"/>
    </location>
</feature>
<name>A0A4V3UQD0_9EURO</name>
<protein>
    <submittedName>
        <fullName evidence="3">Uncharacterized protein</fullName>
    </submittedName>
</protein>
<gene>
    <name evidence="2" type="ORF">ATNIH1004_008874</name>
    <name evidence="3" type="ORF">EYZ11_001912</name>
</gene>
<dbReference type="STRING" id="1220188.A0A4V3UQD0"/>
<dbReference type="AlphaFoldDB" id="A0A4V3UQD0"/>
<dbReference type="Proteomes" id="UP000324241">
    <property type="component" value="Unassembled WGS sequence"/>
</dbReference>
<accession>A0A4V3UQD0</accession>
<evidence type="ECO:0000313" key="4">
    <source>
        <dbReference type="Proteomes" id="UP000308092"/>
    </source>
</evidence>
<feature type="compositionally biased region" description="Low complexity" evidence="1">
    <location>
        <begin position="91"/>
        <end position="105"/>
    </location>
</feature>
<evidence type="ECO:0000313" key="5">
    <source>
        <dbReference type="Proteomes" id="UP000324241"/>
    </source>
</evidence>
<keyword evidence="4" id="KW-1185">Reference proteome</keyword>
<reference evidence="3 4" key="1">
    <citation type="submission" date="2019-03" db="EMBL/GenBank/DDBJ databases">
        <title>The genome sequence of a newly discovered highly antifungal drug resistant Aspergillus species, Aspergillus tanneri NIH 1004.</title>
        <authorList>
            <person name="Mounaud S."/>
            <person name="Singh I."/>
            <person name="Joardar V."/>
            <person name="Pakala S."/>
            <person name="Pakala S."/>
            <person name="Venepally P."/>
            <person name="Hoover J."/>
            <person name="Nierman W."/>
            <person name="Chung J."/>
            <person name="Losada L."/>
        </authorList>
    </citation>
    <scope>NUCLEOTIDE SEQUENCE [LARGE SCALE GENOMIC DNA]</scope>
    <source>
        <strain evidence="3 4">NIH1004</strain>
    </source>
</reference>
<evidence type="ECO:0000313" key="2">
    <source>
        <dbReference type="EMBL" id="KAA8644668.1"/>
    </source>
</evidence>
<evidence type="ECO:0000313" key="3">
    <source>
        <dbReference type="EMBL" id="THC98634.1"/>
    </source>
</evidence>
<organism evidence="3 4">
    <name type="scientific">Aspergillus tanneri</name>
    <dbReference type="NCBI Taxonomy" id="1220188"/>
    <lineage>
        <taxon>Eukaryota</taxon>
        <taxon>Fungi</taxon>
        <taxon>Dikarya</taxon>
        <taxon>Ascomycota</taxon>
        <taxon>Pezizomycotina</taxon>
        <taxon>Eurotiomycetes</taxon>
        <taxon>Eurotiomycetidae</taxon>
        <taxon>Eurotiales</taxon>
        <taxon>Aspergillaceae</taxon>
        <taxon>Aspergillus</taxon>
        <taxon>Aspergillus subgen. Circumdati</taxon>
    </lineage>
</organism>